<evidence type="ECO:0000256" key="3">
    <source>
        <dbReference type="ARBA" id="ARBA00023274"/>
    </source>
</evidence>
<organism evidence="5 6">
    <name type="scientific">Sistotremastrum suecicum HHB10207 ss-3</name>
    <dbReference type="NCBI Taxonomy" id="1314776"/>
    <lineage>
        <taxon>Eukaryota</taxon>
        <taxon>Fungi</taxon>
        <taxon>Dikarya</taxon>
        <taxon>Basidiomycota</taxon>
        <taxon>Agaricomycotina</taxon>
        <taxon>Agaricomycetes</taxon>
        <taxon>Sistotremastrales</taxon>
        <taxon>Sistotremastraceae</taxon>
        <taxon>Sistotremastrum</taxon>
    </lineage>
</organism>
<gene>
    <name evidence="5" type="ORF">SISSUDRAFT_963123</name>
</gene>
<keyword evidence="6" id="KW-1185">Reference proteome</keyword>
<dbReference type="Gene3D" id="3.30.70.330">
    <property type="match status" value="1"/>
</dbReference>
<dbReference type="Proteomes" id="UP000076798">
    <property type="component" value="Unassembled WGS sequence"/>
</dbReference>
<proteinExistence type="inferred from homology"/>
<dbReference type="AlphaFoldDB" id="A0A166HTJ5"/>
<dbReference type="Pfam" id="PF00276">
    <property type="entry name" value="Ribosomal_L23"/>
    <property type="match status" value="1"/>
</dbReference>
<dbReference type="PANTHER" id="PTHR12059:SF5">
    <property type="entry name" value="LARGE RIBOSOMAL SUBUNIT PROTEIN UL23M"/>
    <property type="match status" value="1"/>
</dbReference>
<accession>A0A166HTJ5</accession>
<dbReference type="PANTHER" id="PTHR12059">
    <property type="entry name" value="RIBOSOMAL PROTEIN L23-RELATED"/>
    <property type="match status" value="1"/>
</dbReference>
<dbReference type="InterPro" id="IPR012677">
    <property type="entry name" value="Nucleotide-bd_a/b_plait_sf"/>
</dbReference>
<dbReference type="GO" id="GO:0032543">
    <property type="term" value="P:mitochondrial translation"/>
    <property type="evidence" value="ECO:0007669"/>
    <property type="project" value="TreeGrafter"/>
</dbReference>
<evidence type="ECO:0000313" key="5">
    <source>
        <dbReference type="EMBL" id="KZT43067.1"/>
    </source>
</evidence>
<evidence type="ECO:0000313" key="6">
    <source>
        <dbReference type="Proteomes" id="UP000076798"/>
    </source>
</evidence>
<feature type="non-terminal residue" evidence="5">
    <location>
        <position position="98"/>
    </location>
</feature>
<protein>
    <recommendedName>
        <fullName evidence="4">Large ribosomal subunit protein uL23m</fullName>
    </recommendedName>
</protein>
<dbReference type="OrthoDB" id="275582at2759"/>
<evidence type="ECO:0000256" key="1">
    <source>
        <dbReference type="ARBA" id="ARBA00006700"/>
    </source>
</evidence>
<keyword evidence="3" id="KW-0687">Ribonucleoprotein</keyword>
<dbReference type="GO" id="GO:0005762">
    <property type="term" value="C:mitochondrial large ribosomal subunit"/>
    <property type="evidence" value="ECO:0007669"/>
    <property type="project" value="TreeGrafter"/>
</dbReference>
<dbReference type="SUPFAM" id="SSF54189">
    <property type="entry name" value="Ribosomal proteins S24e, L23 and L15e"/>
    <property type="match status" value="1"/>
</dbReference>
<evidence type="ECO:0000256" key="4">
    <source>
        <dbReference type="ARBA" id="ARBA00039977"/>
    </source>
</evidence>
<sequence>VVGQRIYLPNIIFRLIRNKTLPGQPYNPYEATFRIPNSVTKNDVRSYLLAMYGVETTYIRTDNYFSPLYRNYDRTQKTRRQYTYKRAVVGLVEPFYYP</sequence>
<dbReference type="InterPro" id="IPR013025">
    <property type="entry name" value="Ribosomal_uL23-like"/>
</dbReference>
<reference evidence="5 6" key="1">
    <citation type="journal article" date="2016" name="Mol. Biol. Evol.">
        <title>Comparative Genomics of Early-Diverging Mushroom-Forming Fungi Provides Insights into the Origins of Lignocellulose Decay Capabilities.</title>
        <authorList>
            <person name="Nagy L.G."/>
            <person name="Riley R."/>
            <person name="Tritt A."/>
            <person name="Adam C."/>
            <person name="Daum C."/>
            <person name="Floudas D."/>
            <person name="Sun H."/>
            <person name="Yadav J.S."/>
            <person name="Pangilinan J."/>
            <person name="Larsson K.H."/>
            <person name="Matsuura K."/>
            <person name="Barry K."/>
            <person name="Labutti K."/>
            <person name="Kuo R."/>
            <person name="Ohm R.A."/>
            <person name="Bhattacharya S.S."/>
            <person name="Shirouzu T."/>
            <person name="Yoshinaga Y."/>
            <person name="Martin F.M."/>
            <person name="Grigoriev I.V."/>
            <person name="Hibbett D.S."/>
        </authorList>
    </citation>
    <scope>NUCLEOTIDE SEQUENCE [LARGE SCALE GENOMIC DNA]</scope>
    <source>
        <strain evidence="5 6">HHB10207 ss-3</strain>
    </source>
</reference>
<comment type="similarity">
    <text evidence="1">Belongs to the universal ribosomal protein uL23 family.</text>
</comment>
<keyword evidence="2" id="KW-0689">Ribosomal protein</keyword>
<dbReference type="InterPro" id="IPR012678">
    <property type="entry name" value="Ribosomal_uL23/eL15/eS24_sf"/>
</dbReference>
<dbReference type="GO" id="GO:0003735">
    <property type="term" value="F:structural constituent of ribosome"/>
    <property type="evidence" value="ECO:0007669"/>
    <property type="project" value="InterPro"/>
</dbReference>
<name>A0A166HTJ5_9AGAM</name>
<feature type="non-terminal residue" evidence="5">
    <location>
        <position position="1"/>
    </location>
</feature>
<dbReference type="EMBL" id="KV428009">
    <property type="protein sequence ID" value="KZT43067.1"/>
    <property type="molecule type" value="Genomic_DNA"/>
</dbReference>
<evidence type="ECO:0000256" key="2">
    <source>
        <dbReference type="ARBA" id="ARBA00022980"/>
    </source>
</evidence>
<dbReference type="STRING" id="1314776.A0A166HTJ5"/>